<reference evidence="1" key="1">
    <citation type="submission" date="2022-04" db="EMBL/GenBank/DDBJ databases">
        <title>Chromosome-scale genome assembly of Holotrichia oblita Faldermann.</title>
        <authorList>
            <person name="Rongchong L."/>
        </authorList>
    </citation>
    <scope>NUCLEOTIDE SEQUENCE</scope>
    <source>
        <strain evidence="1">81SQS9</strain>
    </source>
</reference>
<proteinExistence type="predicted"/>
<sequence>MEGPRCVIKKCFAVKYGSRHCFPNPAKNMEMFKKWIKYCDDEIRSLPPENVYQNRRVCRNHFINDQFGSNNRLLSSAYPVLNIPMLSVPSAINNKITDNMTMQPTTFYNIEIEPSVGPSKESEMHIYASTPKRSGILADIDLTRQKDLTRKLYRKLNIEKRKTTALRRLTKSLKIRLRKADQYAKSKVFEKMYSKLGLIRTRFFESQLANANRASKGHRFSTKDKLFALALYKQTGRGYKFLSNIFDLPSKSTLTRLLQSIPVKPGLNTAILNVLNKKARYFKNPLEKYCILIFDEMSISPHLDFDQKEESIVGFESNGCQTSRLIANHVQVFMLQGIYRKWKQPVYYNFIKGASKSALIAKTIKEIIRAVENIGLQIIATVCDQATNNVAAINSLIDSTNYGHLYNNMQNLGFTYMLPRRFNQDGLENFFGRIRQCGMRYVNPTAFAFTPFYKSLLINNLTSKHPPGSNCEDDNTGILVTLEMLINQNQNEEAQTASQLFTVKKQQSRALSLTTVAYVVGFLMKKILPKYRSCGICKKNVCSSEEERTAIYHKLTQAKEYGAVAHKLQYISENLFIKMSHVYYVIRNILPDIIEKKNILTFLTQYCHENISFEFEQCNHTHSLIKNIIHGFTKIIVCNYIRHVNDILQGKDRRDIRKEADTIFHSAKEMYIKTKRH</sequence>
<name>A0ACB9T8L4_HOLOL</name>
<dbReference type="Proteomes" id="UP001056778">
    <property type="component" value="Chromosome 4"/>
</dbReference>
<dbReference type="EMBL" id="CM043018">
    <property type="protein sequence ID" value="KAI4463136.1"/>
    <property type="molecule type" value="Genomic_DNA"/>
</dbReference>
<organism evidence="1 2">
    <name type="scientific">Holotrichia oblita</name>
    <name type="common">Chafer beetle</name>
    <dbReference type="NCBI Taxonomy" id="644536"/>
    <lineage>
        <taxon>Eukaryota</taxon>
        <taxon>Metazoa</taxon>
        <taxon>Ecdysozoa</taxon>
        <taxon>Arthropoda</taxon>
        <taxon>Hexapoda</taxon>
        <taxon>Insecta</taxon>
        <taxon>Pterygota</taxon>
        <taxon>Neoptera</taxon>
        <taxon>Endopterygota</taxon>
        <taxon>Coleoptera</taxon>
        <taxon>Polyphaga</taxon>
        <taxon>Scarabaeiformia</taxon>
        <taxon>Scarabaeidae</taxon>
        <taxon>Melolonthinae</taxon>
        <taxon>Holotrichia</taxon>
    </lineage>
</organism>
<comment type="caution">
    <text evidence="1">The sequence shown here is derived from an EMBL/GenBank/DDBJ whole genome shotgun (WGS) entry which is preliminary data.</text>
</comment>
<gene>
    <name evidence="1" type="ORF">MML48_4g00005201</name>
</gene>
<evidence type="ECO:0000313" key="2">
    <source>
        <dbReference type="Proteomes" id="UP001056778"/>
    </source>
</evidence>
<accession>A0ACB9T8L4</accession>
<evidence type="ECO:0000313" key="1">
    <source>
        <dbReference type="EMBL" id="KAI4463136.1"/>
    </source>
</evidence>
<protein>
    <submittedName>
        <fullName evidence="1">Thap domain-containing protein 9</fullName>
    </submittedName>
</protein>
<keyword evidence="2" id="KW-1185">Reference proteome</keyword>